<organism evidence="1 2">
    <name type="scientific">Pontibacter anaerobius</name>
    <dbReference type="NCBI Taxonomy" id="2993940"/>
    <lineage>
        <taxon>Bacteria</taxon>
        <taxon>Pseudomonadati</taxon>
        <taxon>Bacteroidota</taxon>
        <taxon>Cytophagia</taxon>
        <taxon>Cytophagales</taxon>
        <taxon>Hymenobacteraceae</taxon>
        <taxon>Pontibacter</taxon>
    </lineage>
</organism>
<sequence>MEALTYTKALEKEFVTISYSQERHFIWNEWRGEIPSHELREAILFSCHFILDNGVEFILADYTLMIAPSLDDQIWIANHSAELLRHSKLKRVANVLASDIFQQVAIETIYDIASEVPLPCESRHFVSLEDALQWLFEA</sequence>
<dbReference type="EMBL" id="JAPFQO010000011">
    <property type="protein sequence ID" value="MCX2741518.1"/>
    <property type="molecule type" value="Genomic_DNA"/>
</dbReference>
<accession>A0ABT3RI22</accession>
<proteinExistence type="predicted"/>
<keyword evidence="2" id="KW-1185">Reference proteome</keyword>
<dbReference type="RefSeq" id="WP_266053752.1">
    <property type="nucleotide sequence ID" value="NZ_JAPFQO010000011.1"/>
</dbReference>
<name>A0ABT3RI22_9BACT</name>
<protein>
    <recommendedName>
        <fullName evidence="3">STAS/SEC14 domain-containing protein</fullName>
    </recommendedName>
</protein>
<dbReference type="Proteomes" id="UP001207228">
    <property type="component" value="Unassembled WGS sequence"/>
</dbReference>
<evidence type="ECO:0000313" key="2">
    <source>
        <dbReference type="Proteomes" id="UP001207228"/>
    </source>
</evidence>
<evidence type="ECO:0008006" key="3">
    <source>
        <dbReference type="Google" id="ProtNLM"/>
    </source>
</evidence>
<comment type="caution">
    <text evidence="1">The sequence shown here is derived from an EMBL/GenBank/DDBJ whole genome shotgun (WGS) entry which is preliminary data.</text>
</comment>
<evidence type="ECO:0000313" key="1">
    <source>
        <dbReference type="EMBL" id="MCX2741518.1"/>
    </source>
</evidence>
<reference evidence="1 2" key="1">
    <citation type="submission" date="2022-11" db="EMBL/GenBank/DDBJ databases">
        <title>The characterization of three novel Bacteroidetes species and genomic analysis of their roles in tidal elemental geochemical cycles.</title>
        <authorList>
            <person name="Ma K.-J."/>
        </authorList>
    </citation>
    <scope>NUCLEOTIDE SEQUENCE [LARGE SCALE GENOMIC DNA]</scope>
    <source>
        <strain evidence="1 2">M82</strain>
    </source>
</reference>
<gene>
    <name evidence="1" type="ORF">OO017_16275</name>
</gene>